<evidence type="ECO:0000256" key="7">
    <source>
        <dbReference type="PROSITE-ProRule" id="PRU00023"/>
    </source>
</evidence>
<keyword evidence="3" id="KW-0677">Repeat</keyword>
<comment type="domain">
    <text evidence="8">The DHHC domain is required for palmitoyltransferase activity.</text>
</comment>
<comment type="caution">
    <text evidence="11">The sequence shown here is derived from an EMBL/GenBank/DDBJ whole genome shotgun (WGS) entry which is preliminary data.</text>
</comment>
<evidence type="ECO:0000313" key="12">
    <source>
        <dbReference type="Proteomes" id="UP000215902"/>
    </source>
</evidence>
<comment type="similarity">
    <text evidence="8">Belongs to the DHHC palmitoyltransferase family.</text>
</comment>
<dbReference type="Pfam" id="PF01529">
    <property type="entry name" value="DHHC"/>
    <property type="match status" value="1"/>
</dbReference>
<evidence type="ECO:0000256" key="8">
    <source>
        <dbReference type="RuleBase" id="RU079119"/>
    </source>
</evidence>
<dbReference type="AlphaFoldDB" id="A0A267ECS2"/>
<evidence type="ECO:0000256" key="6">
    <source>
        <dbReference type="ARBA" id="ARBA00023136"/>
    </source>
</evidence>
<feature type="transmembrane region" description="Helical" evidence="8">
    <location>
        <begin position="472"/>
        <end position="497"/>
    </location>
</feature>
<dbReference type="Proteomes" id="UP000215902">
    <property type="component" value="Unassembled WGS sequence"/>
</dbReference>
<evidence type="ECO:0000256" key="3">
    <source>
        <dbReference type="ARBA" id="ARBA00022737"/>
    </source>
</evidence>
<dbReference type="Pfam" id="PF12796">
    <property type="entry name" value="Ank_2"/>
    <property type="match status" value="2"/>
</dbReference>
<feature type="transmembrane region" description="Helical" evidence="8">
    <location>
        <begin position="337"/>
        <end position="358"/>
    </location>
</feature>
<dbReference type="GO" id="GO:0019706">
    <property type="term" value="F:protein-cysteine S-palmitoyltransferase activity"/>
    <property type="evidence" value="ECO:0007669"/>
    <property type="project" value="UniProtKB-EC"/>
</dbReference>
<dbReference type="EC" id="2.3.1.225" evidence="8"/>
<dbReference type="PROSITE" id="PS50216">
    <property type="entry name" value="DHHC"/>
    <property type="match status" value="1"/>
</dbReference>
<comment type="subcellular location">
    <subcellularLocation>
        <location evidence="1">Membrane</location>
        <topology evidence="1">Multi-pass membrane protein</topology>
    </subcellularLocation>
</comment>
<reference evidence="11 12" key="1">
    <citation type="submission" date="2017-06" db="EMBL/GenBank/DDBJ databases">
        <title>A platform for efficient transgenesis in Macrostomum lignano, a flatworm model organism for stem cell research.</title>
        <authorList>
            <person name="Berezikov E."/>
        </authorList>
    </citation>
    <scope>NUCLEOTIDE SEQUENCE [LARGE SCALE GENOMIC DNA]</scope>
    <source>
        <strain evidence="11">DV1</strain>
        <tissue evidence="11">Whole organism</tissue>
    </source>
</reference>
<evidence type="ECO:0000256" key="4">
    <source>
        <dbReference type="ARBA" id="ARBA00022989"/>
    </source>
</evidence>
<keyword evidence="12" id="KW-1185">Reference proteome</keyword>
<evidence type="ECO:0000256" key="5">
    <source>
        <dbReference type="ARBA" id="ARBA00023043"/>
    </source>
</evidence>
<protein>
    <recommendedName>
        <fullName evidence="8">Palmitoyltransferase</fullName>
        <ecNumber evidence="8">2.3.1.225</ecNumber>
    </recommendedName>
</protein>
<feature type="transmembrane region" description="Helical" evidence="8">
    <location>
        <begin position="308"/>
        <end position="325"/>
    </location>
</feature>
<dbReference type="PROSITE" id="PS50088">
    <property type="entry name" value="ANK_REPEAT"/>
    <property type="match status" value="2"/>
</dbReference>
<keyword evidence="6 8" id="KW-0472">Membrane</keyword>
<dbReference type="GO" id="GO:0000139">
    <property type="term" value="C:Golgi membrane"/>
    <property type="evidence" value="ECO:0007669"/>
    <property type="project" value="TreeGrafter"/>
</dbReference>
<dbReference type="SMART" id="SM00248">
    <property type="entry name" value="ANK"/>
    <property type="match status" value="6"/>
</dbReference>
<keyword evidence="8" id="KW-0808">Transferase</keyword>
<evidence type="ECO:0000256" key="2">
    <source>
        <dbReference type="ARBA" id="ARBA00022692"/>
    </source>
</evidence>
<evidence type="ECO:0000259" key="10">
    <source>
        <dbReference type="Pfam" id="PF01529"/>
    </source>
</evidence>
<keyword evidence="8" id="KW-0012">Acyltransferase</keyword>
<feature type="non-terminal residue" evidence="11">
    <location>
        <position position="1"/>
    </location>
</feature>
<gene>
    <name evidence="11" type="ORF">BOX15_Mlig018418g1</name>
</gene>
<feature type="repeat" description="ANK" evidence="7">
    <location>
        <begin position="118"/>
        <end position="150"/>
    </location>
</feature>
<dbReference type="InterPro" id="IPR002110">
    <property type="entry name" value="Ankyrin_rpt"/>
</dbReference>
<keyword evidence="4 8" id="KW-1133">Transmembrane helix</keyword>
<evidence type="ECO:0000256" key="1">
    <source>
        <dbReference type="ARBA" id="ARBA00004141"/>
    </source>
</evidence>
<feature type="repeat" description="ANK" evidence="7">
    <location>
        <begin position="185"/>
        <end position="217"/>
    </location>
</feature>
<dbReference type="EMBL" id="NIVC01002269">
    <property type="protein sequence ID" value="PAA59390.1"/>
    <property type="molecule type" value="Genomic_DNA"/>
</dbReference>
<sequence>PEGNFLTRTVADVYRLAQSEHRRRKREKQRQTNGDESDSLQDAAPPENLFDAAKRGCVDFIEAQLEREGHSTLSERDSGGLTAAHWASLSGQLGVLRFLAERGGVACCDMPATGQEELGQRPLHWACVNGHVPVIDFLLSLGADANTPDSAGATPLITACQHARTVAAAFLLTRGGAQAGAADCDGDTALHWAASRANPDLVRLLVRAGCEPGRRDRHGQAPLHLACAAGRADVARDLCELYGADPHEPDGSGRTPFQLAAAGRHEDVERCLRRHLLSRHAGQGQQRGRQRQQGLLARLTAIGNGGPAVFFVACLACFGYPVYWLRVRPLTAGLHPGAHAAFLLGNCVMWLAYCLAWLTNPGYVAKETAEYNRLMRLAGSTVADIGLSGMDNPLDRLCHTCRAVRPLRSKHCRVCDRCVRDMDHHCPYVRNCVGSGNRQYFAIMVTAIMFNAWISFFFAYKCLRLIGFDFILVLGTVLLILASLVAGFITTCVWFHATVNLTTNESINYERYSYLQDGNGNARNPFSRGPVSNLLEFFHLRSARRIPELTDAAFPLSV</sequence>
<dbReference type="PROSITE" id="PS50297">
    <property type="entry name" value="ANK_REP_REGION"/>
    <property type="match status" value="2"/>
</dbReference>
<dbReference type="InterPro" id="IPR036770">
    <property type="entry name" value="Ankyrin_rpt-contain_sf"/>
</dbReference>
<accession>A0A267ECS2</accession>
<dbReference type="Gene3D" id="1.25.40.20">
    <property type="entry name" value="Ankyrin repeat-containing domain"/>
    <property type="match status" value="2"/>
</dbReference>
<feature type="transmembrane region" description="Helical" evidence="8">
    <location>
        <begin position="440"/>
        <end position="460"/>
    </location>
</feature>
<dbReference type="PANTHER" id="PTHR24161">
    <property type="entry name" value="ANK_REP_REGION DOMAIN-CONTAINING PROTEIN-RELATED"/>
    <property type="match status" value="1"/>
</dbReference>
<name>A0A267ECS2_9PLAT</name>
<evidence type="ECO:0000313" key="11">
    <source>
        <dbReference type="EMBL" id="PAA59390.1"/>
    </source>
</evidence>
<comment type="catalytic activity">
    <reaction evidence="8">
        <text>L-cysteinyl-[protein] + hexadecanoyl-CoA = S-hexadecanoyl-L-cysteinyl-[protein] + CoA</text>
        <dbReference type="Rhea" id="RHEA:36683"/>
        <dbReference type="Rhea" id="RHEA-COMP:10131"/>
        <dbReference type="Rhea" id="RHEA-COMP:11032"/>
        <dbReference type="ChEBI" id="CHEBI:29950"/>
        <dbReference type="ChEBI" id="CHEBI:57287"/>
        <dbReference type="ChEBI" id="CHEBI:57379"/>
        <dbReference type="ChEBI" id="CHEBI:74151"/>
        <dbReference type="EC" id="2.3.1.225"/>
    </reaction>
</comment>
<feature type="region of interest" description="Disordered" evidence="9">
    <location>
        <begin position="18"/>
        <end position="46"/>
    </location>
</feature>
<evidence type="ECO:0000256" key="9">
    <source>
        <dbReference type="SAM" id="MobiDB-lite"/>
    </source>
</evidence>
<dbReference type="STRING" id="282301.A0A267ECS2"/>
<keyword evidence="2 8" id="KW-0812">Transmembrane</keyword>
<organism evidence="11 12">
    <name type="scientific">Macrostomum lignano</name>
    <dbReference type="NCBI Taxonomy" id="282301"/>
    <lineage>
        <taxon>Eukaryota</taxon>
        <taxon>Metazoa</taxon>
        <taxon>Spiralia</taxon>
        <taxon>Lophotrochozoa</taxon>
        <taxon>Platyhelminthes</taxon>
        <taxon>Rhabditophora</taxon>
        <taxon>Macrostomorpha</taxon>
        <taxon>Macrostomida</taxon>
        <taxon>Macrostomidae</taxon>
        <taxon>Macrostomum</taxon>
    </lineage>
</organism>
<feature type="domain" description="Palmitoyltransferase DHHC" evidence="10">
    <location>
        <begin position="395"/>
        <end position="508"/>
    </location>
</feature>
<dbReference type="SUPFAM" id="SSF48403">
    <property type="entry name" value="Ankyrin repeat"/>
    <property type="match status" value="1"/>
</dbReference>
<dbReference type="PANTHER" id="PTHR24161:SF17">
    <property type="entry name" value="PALMITOYLTRANSFERASE"/>
    <property type="match status" value="1"/>
</dbReference>
<proteinExistence type="inferred from homology"/>
<dbReference type="OrthoDB" id="163438at2759"/>
<keyword evidence="5 7" id="KW-0040">ANK repeat</keyword>
<dbReference type="InterPro" id="IPR001594">
    <property type="entry name" value="Palmitoyltrfase_DHHC"/>
</dbReference>